<dbReference type="Gene3D" id="1.25.40.20">
    <property type="entry name" value="Ankyrin repeat-containing domain"/>
    <property type="match status" value="2"/>
</dbReference>
<dbReference type="OrthoDB" id="4910267at2759"/>
<sequence length="229" mass="25015">MAPTPTPEDMAGCLEVEAEKIENGEYEKVTGLELVKEYVRLYDTLDEFQKKDQTQIAWAVANNHEFIVRLLLKSTKVNPNDRDAAGRTALSRLAGNGHVYMAKLLLQSPKVGVTIPDKQGRTPLLWAAAKGRLEIVQLLLMAEAKPHVADKKGRTPFLIAAANGRRRVVSLLLSLTTVDANVVDNEGRTAVLWAQQSGHAGIVKLLDPTGNVTSVHHRISSALEAVRQG</sequence>
<dbReference type="PANTHER" id="PTHR24201">
    <property type="entry name" value="ANK_REP_REGION DOMAIN-CONTAINING PROTEIN"/>
    <property type="match status" value="1"/>
</dbReference>
<dbReference type="Proteomes" id="UP000037136">
    <property type="component" value="Unassembled WGS sequence"/>
</dbReference>
<keyword evidence="1" id="KW-0677">Repeat</keyword>
<keyword evidence="5" id="KW-1185">Reference proteome</keyword>
<dbReference type="InterPro" id="IPR050776">
    <property type="entry name" value="Ank_Repeat/CDKN_Inhibitor"/>
</dbReference>
<name>A0A2A9PEL6_OPHUN</name>
<reference evidence="4 5" key="2">
    <citation type="journal article" date="2017" name="Sci. Rep.">
        <title>Ant-infecting Ophiocordyceps genomes reveal a high diversity of potential behavioral manipulation genes and a possible major role for enterotoxins.</title>
        <authorList>
            <person name="de Bekker C."/>
            <person name="Ohm R.A."/>
            <person name="Evans H.C."/>
            <person name="Brachmann A."/>
            <person name="Hughes D.P."/>
        </authorList>
    </citation>
    <scope>NUCLEOTIDE SEQUENCE [LARGE SCALE GENOMIC DNA]</scope>
    <source>
        <strain evidence="4 5">SC16a</strain>
    </source>
</reference>
<dbReference type="SUPFAM" id="SSF48403">
    <property type="entry name" value="Ankyrin repeat"/>
    <property type="match status" value="1"/>
</dbReference>
<evidence type="ECO:0000313" key="4">
    <source>
        <dbReference type="EMBL" id="PFH59343.1"/>
    </source>
</evidence>
<dbReference type="PROSITE" id="PS50297">
    <property type="entry name" value="ANK_REP_REGION"/>
    <property type="match status" value="1"/>
</dbReference>
<dbReference type="InterPro" id="IPR036770">
    <property type="entry name" value="Ankyrin_rpt-contain_sf"/>
</dbReference>
<evidence type="ECO:0000256" key="3">
    <source>
        <dbReference type="PROSITE-ProRule" id="PRU00023"/>
    </source>
</evidence>
<dbReference type="Pfam" id="PF12796">
    <property type="entry name" value="Ank_2"/>
    <property type="match status" value="1"/>
</dbReference>
<dbReference type="SMART" id="SM00248">
    <property type="entry name" value="ANK"/>
    <property type="match status" value="5"/>
</dbReference>
<dbReference type="InterPro" id="IPR002110">
    <property type="entry name" value="Ankyrin_rpt"/>
</dbReference>
<evidence type="ECO:0000256" key="1">
    <source>
        <dbReference type="ARBA" id="ARBA00022737"/>
    </source>
</evidence>
<keyword evidence="2 3" id="KW-0040">ANK repeat</keyword>
<evidence type="ECO:0000313" key="5">
    <source>
        <dbReference type="Proteomes" id="UP000037136"/>
    </source>
</evidence>
<reference evidence="4 5" key="1">
    <citation type="journal article" date="2015" name="BMC Genomics">
        <title>Gene expression during zombie ant biting behavior reflects the complexity underlying fungal parasitic behavioral manipulation.</title>
        <authorList>
            <person name="de Bekker C."/>
            <person name="Ohm R.A."/>
            <person name="Loreto R.G."/>
            <person name="Sebastian A."/>
            <person name="Albert I."/>
            <person name="Merrow M."/>
            <person name="Brachmann A."/>
            <person name="Hughes D.P."/>
        </authorList>
    </citation>
    <scope>NUCLEOTIDE SEQUENCE [LARGE SCALE GENOMIC DNA]</scope>
    <source>
        <strain evidence="4 5">SC16a</strain>
    </source>
</reference>
<dbReference type="AlphaFoldDB" id="A0A2A9PEL6"/>
<comment type="caution">
    <text evidence="4">The sequence shown here is derived from an EMBL/GenBank/DDBJ whole genome shotgun (WGS) entry which is preliminary data.</text>
</comment>
<proteinExistence type="predicted"/>
<accession>A0A2A9PEL6</accession>
<gene>
    <name evidence="4" type="ORF">XA68_12495</name>
</gene>
<dbReference type="EMBL" id="LAZP02000207">
    <property type="protein sequence ID" value="PFH59343.1"/>
    <property type="molecule type" value="Genomic_DNA"/>
</dbReference>
<dbReference type="PROSITE" id="PS50088">
    <property type="entry name" value="ANK_REPEAT"/>
    <property type="match status" value="1"/>
</dbReference>
<organism evidence="4 5">
    <name type="scientific">Ophiocordyceps unilateralis</name>
    <name type="common">Zombie-ant fungus</name>
    <name type="synonym">Torrubia unilateralis</name>
    <dbReference type="NCBI Taxonomy" id="268505"/>
    <lineage>
        <taxon>Eukaryota</taxon>
        <taxon>Fungi</taxon>
        <taxon>Dikarya</taxon>
        <taxon>Ascomycota</taxon>
        <taxon>Pezizomycotina</taxon>
        <taxon>Sordariomycetes</taxon>
        <taxon>Hypocreomycetidae</taxon>
        <taxon>Hypocreales</taxon>
        <taxon>Ophiocordycipitaceae</taxon>
        <taxon>Ophiocordyceps</taxon>
    </lineage>
</organism>
<evidence type="ECO:0000256" key="2">
    <source>
        <dbReference type="ARBA" id="ARBA00023043"/>
    </source>
</evidence>
<feature type="repeat" description="ANK" evidence="3">
    <location>
        <begin position="119"/>
        <end position="151"/>
    </location>
</feature>
<dbReference type="Pfam" id="PF00023">
    <property type="entry name" value="Ank"/>
    <property type="match status" value="1"/>
</dbReference>
<protein>
    <submittedName>
        <fullName evidence="4">Uncharacterized protein</fullName>
    </submittedName>
</protein>
<dbReference type="STRING" id="268505.A0A2A9PEL6"/>